<feature type="compositionally biased region" description="Low complexity" evidence="1">
    <location>
        <begin position="14"/>
        <end position="28"/>
    </location>
</feature>
<organism evidence="2 3">
    <name type="scientific">Portunus trituberculatus</name>
    <name type="common">Swimming crab</name>
    <name type="synonym">Neptunus trituberculatus</name>
    <dbReference type="NCBI Taxonomy" id="210409"/>
    <lineage>
        <taxon>Eukaryota</taxon>
        <taxon>Metazoa</taxon>
        <taxon>Ecdysozoa</taxon>
        <taxon>Arthropoda</taxon>
        <taxon>Crustacea</taxon>
        <taxon>Multicrustacea</taxon>
        <taxon>Malacostraca</taxon>
        <taxon>Eumalacostraca</taxon>
        <taxon>Eucarida</taxon>
        <taxon>Decapoda</taxon>
        <taxon>Pleocyemata</taxon>
        <taxon>Brachyura</taxon>
        <taxon>Eubrachyura</taxon>
        <taxon>Portunoidea</taxon>
        <taxon>Portunidae</taxon>
        <taxon>Portuninae</taxon>
        <taxon>Portunus</taxon>
    </lineage>
</organism>
<sequence>MCQTLEDSCDGPQDSSINSDDSNDTDLTSEGKSEDLSTVKPQSSFLSKGKPLSLAKRGFPSKLRGGAGEKYSLGKKTFSGSKKRGQTIPVRRGRGNGRGYRGYFNYQNVTLQLALRSPGSSQNLRIRQQDHRTGQKTQQIFIMTSIMECKQPFNRRSELL</sequence>
<comment type="caution">
    <text evidence="2">The sequence shown here is derived from an EMBL/GenBank/DDBJ whole genome shotgun (WGS) entry which is preliminary data.</text>
</comment>
<dbReference type="Proteomes" id="UP000324222">
    <property type="component" value="Unassembled WGS sequence"/>
</dbReference>
<evidence type="ECO:0000313" key="3">
    <source>
        <dbReference type="Proteomes" id="UP000324222"/>
    </source>
</evidence>
<protein>
    <submittedName>
        <fullName evidence="2">Uncharacterized protein</fullName>
    </submittedName>
</protein>
<gene>
    <name evidence="2" type="ORF">E2C01_051030</name>
</gene>
<evidence type="ECO:0000313" key="2">
    <source>
        <dbReference type="EMBL" id="MPC57059.1"/>
    </source>
</evidence>
<keyword evidence="3" id="KW-1185">Reference proteome</keyword>
<accession>A0A5B7GHM8</accession>
<dbReference type="EMBL" id="VSRR010014472">
    <property type="protein sequence ID" value="MPC57059.1"/>
    <property type="molecule type" value="Genomic_DNA"/>
</dbReference>
<feature type="compositionally biased region" description="Basic residues" evidence="1">
    <location>
        <begin position="81"/>
        <end position="95"/>
    </location>
</feature>
<dbReference type="OrthoDB" id="308383at2759"/>
<feature type="region of interest" description="Disordered" evidence="1">
    <location>
        <begin position="1"/>
        <end position="96"/>
    </location>
</feature>
<reference evidence="2 3" key="1">
    <citation type="submission" date="2019-05" db="EMBL/GenBank/DDBJ databases">
        <title>Another draft genome of Portunus trituberculatus and its Hox gene families provides insights of decapod evolution.</title>
        <authorList>
            <person name="Jeong J.-H."/>
            <person name="Song I."/>
            <person name="Kim S."/>
            <person name="Choi T."/>
            <person name="Kim D."/>
            <person name="Ryu S."/>
            <person name="Kim W."/>
        </authorList>
    </citation>
    <scope>NUCLEOTIDE SEQUENCE [LARGE SCALE GENOMIC DNA]</scope>
    <source>
        <tissue evidence="2">Muscle</tissue>
    </source>
</reference>
<name>A0A5B7GHM8_PORTR</name>
<proteinExistence type="predicted"/>
<dbReference type="AlphaFoldDB" id="A0A5B7GHM8"/>
<evidence type="ECO:0000256" key="1">
    <source>
        <dbReference type="SAM" id="MobiDB-lite"/>
    </source>
</evidence>